<evidence type="ECO:0008006" key="4">
    <source>
        <dbReference type="Google" id="ProtNLM"/>
    </source>
</evidence>
<keyword evidence="3" id="KW-1185">Reference proteome</keyword>
<gene>
    <name evidence="2" type="ORF">KC19_7G166900</name>
</gene>
<dbReference type="AlphaFoldDB" id="A0A8T0HC23"/>
<dbReference type="Proteomes" id="UP000822688">
    <property type="component" value="Chromosome 7"/>
</dbReference>
<keyword evidence="1" id="KW-0732">Signal</keyword>
<protein>
    <recommendedName>
        <fullName evidence="4">Secreted protein</fullName>
    </recommendedName>
</protein>
<reference evidence="2" key="1">
    <citation type="submission" date="2020-06" db="EMBL/GenBank/DDBJ databases">
        <title>WGS assembly of Ceratodon purpureus strain R40.</title>
        <authorList>
            <person name="Carey S.B."/>
            <person name="Jenkins J."/>
            <person name="Shu S."/>
            <person name="Lovell J.T."/>
            <person name="Sreedasyam A."/>
            <person name="Maumus F."/>
            <person name="Tiley G.P."/>
            <person name="Fernandez-Pozo N."/>
            <person name="Barry K."/>
            <person name="Chen C."/>
            <person name="Wang M."/>
            <person name="Lipzen A."/>
            <person name="Daum C."/>
            <person name="Saski C.A."/>
            <person name="Payton A.C."/>
            <person name="Mcbreen J.C."/>
            <person name="Conrad R.E."/>
            <person name="Kollar L.M."/>
            <person name="Olsson S."/>
            <person name="Huttunen S."/>
            <person name="Landis J.B."/>
            <person name="Wickett N.J."/>
            <person name="Johnson M.G."/>
            <person name="Rensing S.A."/>
            <person name="Grimwood J."/>
            <person name="Schmutz J."/>
            <person name="Mcdaniel S.F."/>
        </authorList>
    </citation>
    <scope>NUCLEOTIDE SEQUENCE</scope>
    <source>
        <strain evidence="2">R40</strain>
    </source>
</reference>
<proteinExistence type="predicted"/>
<evidence type="ECO:0000313" key="3">
    <source>
        <dbReference type="Proteomes" id="UP000822688"/>
    </source>
</evidence>
<accession>A0A8T0HC23</accession>
<evidence type="ECO:0000313" key="2">
    <source>
        <dbReference type="EMBL" id="KAG0567854.1"/>
    </source>
</evidence>
<feature type="chain" id="PRO_5035879337" description="Secreted protein" evidence="1">
    <location>
        <begin position="16"/>
        <end position="74"/>
    </location>
</feature>
<evidence type="ECO:0000256" key="1">
    <source>
        <dbReference type="SAM" id="SignalP"/>
    </source>
</evidence>
<feature type="signal peptide" evidence="1">
    <location>
        <begin position="1"/>
        <end position="15"/>
    </location>
</feature>
<organism evidence="2 3">
    <name type="scientific">Ceratodon purpureus</name>
    <name type="common">Fire moss</name>
    <name type="synonym">Dicranum purpureum</name>
    <dbReference type="NCBI Taxonomy" id="3225"/>
    <lineage>
        <taxon>Eukaryota</taxon>
        <taxon>Viridiplantae</taxon>
        <taxon>Streptophyta</taxon>
        <taxon>Embryophyta</taxon>
        <taxon>Bryophyta</taxon>
        <taxon>Bryophytina</taxon>
        <taxon>Bryopsida</taxon>
        <taxon>Dicranidae</taxon>
        <taxon>Pseudoditrichales</taxon>
        <taxon>Ditrichaceae</taxon>
        <taxon>Ceratodon</taxon>
    </lineage>
</organism>
<name>A0A8T0HC23_CERPU</name>
<comment type="caution">
    <text evidence="2">The sequence shown here is derived from an EMBL/GenBank/DDBJ whole genome shotgun (WGS) entry which is preliminary data.</text>
</comment>
<sequence length="74" mass="8274">MATFWFSRLSYLCTAILPQPDDPTITTIAQIHHTTRSELPLSIPVPDLSRPHTTAEFRNSATTAAITIDSHWIV</sequence>
<dbReference type="EMBL" id="CM026428">
    <property type="protein sequence ID" value="KAG0567854.1"/>
    <property type="molecule type" value="Genomic_DNA"/>
</dbReference>